<dbReference type="Gene3D" id="3.40.50.300">
    <property type="entry name" value="P-loop containing nucleotide triphosphate hydrolases"/>
    <property type="match status" value="1"/>
</dbReference>
<comment type="caution">
    <text evidence="1">The sequence shown here is derived from an EMBL/GenBank/DDBJ whole genome shotgun (WGS) entry which is preliminary data.</text>
</comment>
<accession>A0A4R7VNI5</accession>
<dbReference type="Proteomes" id="UP000294927">
    <property type="component" value="Unassembled WGS sequence"/>
</dbReference>
<dbReference type="AlphaFoldDB" id="A0A4R7VNI5"/>
<dbReference type="InterPro" id="IPR027417">
    <property type="entry name" value="P-loop_NTPase"/>
</dbReference>
<proteinExistence type="predicted"/>
<gene>
    <name evidence="1" type="ORF">CLV71_106456</name>
</gene>
<dbReference type="SUPFAM" id="SSF52540">
    <property type="entry name" value="P-loop containing nucleoside triphosphate hydrolases"/>
    <property type="match status" value="1"/>
</dbReference>
<reference evidence="1 2" key="1">
    <citation type="submission" date="2019-03" db="EMBL/GenBank/DDBJ databases">
        <title>Genomic Encyclopedia of Archaeal and Bacterial Type Strains, Phase II (KMG-II): from individual species to whole genera.</title>
        <authorList>
            <person name="Goeker M."/>
        </authorList>
    </citation>
    <scope>NUCLEOTIDE SEQUENCE [LARGE SCALE GENOMIC DNA]</scope>
    <source>
        <strain evidence="1 2">DSM 45499</strain>
    </source>
</reference>
<sequence length="175" mass="19179">MSVAARILAAPPRLGDIRLVAVDGPSGSGKSTFADRLLAELPDAVLVRTDDFATWDDPVSWWPRLVDGVLTPLSLGRPGGYRRTEWPEGRPRPGEWVSVGVPRVLLVEGVSAGRRSVRARLSCLVWCEVTDPVERLARAVARDGDGCRQPLLTWQKFESGWFTVDGTREAANYAV</sequence>
<protein>
    <submittedName>
        <fullName evidence="1">AAA domain-containing protein</fullName>
    </submittedName>
</protein>
<dbReference type="EMBL" id="SOCP01000006">
    <property type="protein sequence ID" value="TDV51102.1"/>
    <property type="molecule type" value="Genomic_DNA"/>
</dbReference>
<dbReference type="Pfam" id="PF13671">
    <property type="entry name" value="AAA_33"/>
    <property type="match status" value="1"/>
</dbReference>
<evidence type="ECO:0000313" key="2">
    <source>
        <dbReference type="Proteomes" id="UP000294927"/>
    </source>
</evidence>
<keyword evidence="2" id="KW-1185">Reference proteome</keyword>
<evidence type="ECO:0000313" key="1">
    <source>
        <dbReference type="EMBL" id="TDV51102.1"/>
    </source>
</evidence>
<dbReference type="RefSeq" id="WP_243866586.1">
    <property type="nucleotide sequence ID" value="NZ_SOCP01000006.1"/>
</dbReference>
<name>A0A4R7VNI5_9PSEU</name>
<organism evidence="1 2">
    <name type="scientific">Actinophytocola oryzae</name>
    <dbReference type="NCBI Taxonomy" id="502181"/>
    <lineage>
        <taxon>Bacteria</taxon>
        <taxon>Bacillati</taxon>
        <taxon>Actinomycetota</taxon>
        <taxon>Actinomycetes</taxon>
        <taxon>Pseudonocardiales</taxon>
        <taxon>Pseudonocardiaceae</taxon>
    </lineage>
</organism>